<feature type="transmembrane region" description="Helical" evidence="1">
    <location>
        <begin position="70"/>
        <end position="91"/>
    </location>
</feature>
<sequence length="107" mass="11006">MASTAMGSVCVGQAGRAVSAASVMMNVKFQTATVMATVLTVTAAVLRAIRVNFVRKMTVLTQRALAMGGAYQGCVFVSVVGVVWIATAGMMQPSSACQIAITMAILT</sequence>
<dbReference type="AlphaFoldDB" id="A0A5B7D4T6"/>
<feature type="transmembrane region" description="Helical" evidence="1">
    <location>
        <begin position="30"/>
        <end position="49"/>
    </location>
</feature>
<evidence type="ECO:0000313" key="2">
    <source>
        <dbReference type="EMBL" id="MPC15013.1"/>
    </source>
</evidence>
<gene>
    <name evidence="2" type="ORF">E2C01_007794</name>
</gene>
<reference evidence="2 3" key="1">
    <citation type="submission" date="2019-05" db="EMBL/GenBank/DDBJ databases">
        <title>Another draft genome of Portunus trituberculatus and its Hox gene families provides insights of decapod evolution.</title>
        <authorList>
            <person name="Jeong J.-H."/>
            <person name="Song I."/>
            <person name="Kim S."/>
            <person name="Choi T."/>
            <person name="Kim D."/>
            <person name="Ryu S."/>
            <person name="Kim W."/>
        </authorList>
    </citation>
    <scope>NUCLEOTIDE SEQUENCE [LARGE SCALE GENOMIC DNA]</scope>
    <source>
        <tissue evidence="2">Muscle</tissue>
    </source>
</reference>
<dbReference type="EMBL" id="VSRR010000396">
    <property type="protein sequence ID" value="MPC15013.1"/>
    <property type="molecule type" value="Genomic_DNA"/>
</dbReference>
<keyword evidence="3" id="KW-1185">Reference proteome</keyword>
<keyword evidence="1" id="KW-0812">Transmembrane</keyword>
<evidence type="ECO:0000313" key="3">
    <source>
        <dbReference type="Proteomes" id="UP000324222"/>
    </source>
</evidence>
<accession>A0A5B7D4T6</accession>
<protein>
    <submittedName>
        <fullName evidence="2">Uncharacterized protein</fullName>
    </submittedName>
</protein>
<keyword evidence="1" id="KW-0472">Membrane</keyword>
<name>A0A5B7D4T6_PORTR</name>
<keyword evidence="1" id="KW-1133">Transmembrane helix</keyword>
<dbReference type="Proteomes" id="UP000324222">
    <property type="component" value="Unassembled WGS sequence"/>
</dbReference>
<comment type="caution">
    <text evidence="2">The sequence shown here is derived from an EMBL/GenBank/DDBJ whole genome shotgun (WGS) entry which is preliminary data.</text>
</comment>
<organism evidence="2 3">
    <name type="scientific">Portunus trituberculatus</name>
    <name type="common">Swimming crab</name>
    <name type="synonym">Neptunus trituberculatus</name>
    <dbReference type="NCBI Taxonomy" id="210409"/>
    <lineage>
        <taxon>Eukaryota</taxon>
        <taxon>Metazoa</taxon>
        <taxon>Ecdysozoa</taxon>
        <taxon>Arthropoda</taxon>
        <taxon>Crustacea</taxon>
        <taxon>Multicrustacea</taxon>
        <taxon>Malacostraca</taxon>
        <taxon>Eumalacostraca</taxon>
        <taxon>Eucarida</taxon>
        <taxon>Decapoda</taxon>
        <taxon>Pleocyemata</taxon>
        <taxon>Brachyura</taxon>
        <taxon>Eubrachyura</taxon>
        <taxon>Portunoidea</taxon>
        <taxon>Portunidae</taxon>
        <taxon>Portuninae</taxon>
        <taxon>Portunus</taxon>
    </lineage>
</organism>
<evidence type="ECO:0000256" key="1">
    <source>
        <dbReference type="SAM" id="Phobius"/>
    </source>
</evidence>
<proteinExistence type="predicted"/>